<feature type="domain" description="NmrA-like" evidence="3">
    <location>
        <begin position="3"/>
        <end position="259"/>
    </location>
</feature>
<organism evidence="4 5">
    <name type="scientific">Cadophora malorum</name>
    <dbReference type="NCBI Taxonomy" id="108018"/>
    <lineage>
        <taxon>Eukaryota</taxon>
        <taxon>Fungi</taxon>
        <taxon>Dikarya</taxon>
        <taxon>Ascomycota</taxon>
        <taxon>Pezizomycotina</taxon>
        <taxon>Leotiomycetes</taxon>
        <taxon>Helotiales</taxon>
        <taxon>Ploettnerulaceae</taxon>
        <taxon>Cadophora</taxon>
    </lineage>
</organism>
<dbReference type="InterPro" id="IPR008030">
    <property type="entry name" value="NmrA-like"/>
</dbReference>
<dbReference type="EMBL" id="JAFJYH010000065">
    <property type="protein sequence ID" value="KAG4421467.1"/>
    <property type="molecule type" value="Genomic_DNA"/>
</dbReference>
<dbReference type="InterPro" id="IPR051164">
    <property type="entry name" value="NmrA-like_oxidored"/>
</dbReference>
<protein>
    <recommendedName>
        <fullName evidence="3">NmrA-like domain-containing protein</fullName>
    </recommendedName>
</protein>
<reference evidence="4" key="1">
    <citation type="submission" date="2021-02" db="EMBL/GenBank/DDBJ databases">
        <title>Genome sequence Cadophora malorum strain M34.</title>
        <authorList>
            <person name="Stefanovic E."/>
            <person name="Vu D."/>
            <person name="Scully C."/>
            <person name="Dijksterhuis J."/>
            <person name="Roader J."/>
            <person name="Houbraken J."/>
        </authorList>
    </citation>
    <scope>NUCLEOTIDE SEQUENCE</scope>
    <source>
        <strain evidence="4">M34</strain>
    </source>
</reference>
<dbReference type="PANTHER" id="PTHR42748">
    <property type="entry name" value="NITROGEN METABOLITE REPRESSION PROTEIN NMRA FAMILY MEMBER"/>
    <property type="match status" value="1"/>
</dbReference>
<dbReference type="InterPro" id="IPR036291">
    <property type="entry name" value="NAD(P)-bd_dom_sf"/>
</dbReference>
<evidence type="ECO:0000313" key="4">
    <source>
        <dbReference type="EMBL" id="KAG4421467.1"/>
    </source>
</evidence>
<accession>A0A8H7WA07</accession>
<dbReference type="Proteomes" id="UP000664132">
    <property type="component" value="Unassembled WGS sequence"/>
</dbReference>
<evidence type="ECO:0000256" key="2">
    <source>
        <dbReference type="ARBA" id="ARBA00022857"/>
    </source>
</evidence>
<dbReference type="Gene3D" id="3.90.25.10">
    <property type="entry name" value="UDP-galactose 4-epimerase, domain 1"/>
    <property type="match status" value="1"/>
</dbReference>
<evidence type="ECO:0000313" key="5">
    <source>
        <dbReference type="Proteomes" id="UP000664132"/>
    </source>
</evidence>
<sequence>MATRKLLVVGATGKQGGSLITALSGISPPPFHVLALTSDASSPSAKRLASKPNITLVEGSSSFPSKIFAAHKDIYGVFSMTMPRTKVSEQDQAMSLIDQAIKRSSMADMNATEIDHFVTKVRVEEYLKKRTGETGSKMQWTILRLVAFFDNLTPDFLGKGFASMWAGVGSKPLQLISSRDVGLFAAKAFLKPEVFQGRALSIAGDELNFEKAKVVFKETLGYEMPQTFGLVGWGIKKGVREMGMMFDWFKEVGCKADLKECKGLVPEMQDFASLLRESSHFERK</sequence>
<comment type="similarity">
    <text evidence="1">Belongs to the NmrA-type oxidoreductase family.</text>
</comment>
<name>A0A8H7WA07_9HELO</name>
<dbReference type="OrthoDB" id="9997102at2759"/>
<comment type="caution">
    <text evidence="4">The sequence shown here is derived from an EMBL/GenBank/DDBJ whole genome shotgun (WGS) entry which is preliminary data.</text>
</comment>
<dbReference type="AlphaFoldDB" id="A0A8H7WA07"/>
<evidence type="ECO:0000259" key="3">
    <source>
        <dbReference type="Pfam" id="PF05368"/>
    </source>
</evidence>
<proteinExistence type="inferred from homology"/>
<evidence type="ECO:0000256" key="1">
    <source>
        <dbReference type="ARBA" id="ARBA00006328"/>
    </source>
</evidence>
<keyword evidence="2" id="KW-0521">NADP</keyword>
<keyword evidence="5" id="KW-1185">Reference proteome</keyword>
<gene>
    <name evidence="4" type="ORF">IFR04_005417</name>
</gene>
<dbReference type="Gene3D" id="3.40.50.720">
    <property type="entry name" value="NAD(P)-binding Rossmann-like Domain"/>
    <property type="match status" value="1"/>
</dbReference>
<dbReference type="PANTHER" id="PTHR42748:SF7">
    <property type="entry name" value="NMRA LIKE REDOX SENSOR 1-RELATED"/>
    <property type="match status" value="1"/>
</dbReference>
<dbReference type="SUPFAM" id="SSF51735">
    <property type="entry name" value="NAD(P)-binding Rossmann-fold domains"/>
    <property type="match status" value="1"/>
</dbReference>
<dbReference type="Pfam" id="PF05368">
    <property type="entry name" value="NmrA"/>
    <property type="match status" value="1"/>
</dbReference>
<dbReference type="GO" id="GO:0005634">
    <property type="term" value="C:nucleus"/>
    <property type="evidence" value="ECO:0007669"/>
    <property type="project" value="TreeGrafter"/>
</dbReference>